<reference evidence="7" key="1">
    <citation type="submission" date="2023-10" db="EMBL/GenBank/DDBJ databases">
        <title>Genome assembly of Pristionchus species.</title>
        <authorList>
            <person name="Yoshida K."/>
            <person name="Sommer R.J."/>
        </authorList>
    </citation>
    <scope>NUCLEOTIDE SEQUENCE</scope>
    <source>
        <strain evidence="7">RS0144</strain>
    </source>
</reference>
<evidence type="ECO:0000256" key="1">
    <source>
        <dbReference type="ARBA" id="ARBA00009995"/>
    </source>
</evidence>
<proteinExistence type="inferred from homology"/>
<dbReference type="EMBL" id="BTSX01000004">
    <property type="protein sequence ID" value="GMS97436.1"/>
    <property type="molecule type" value="Genomic_DNA"/>
</dbReference>
<dbReference type="Gene3D" id="3.40.50.2000">
    <property type="entry name" value="Glycogen Phosphorylase B"/>
    <property type="match status" value="1"/>
</dbReference>
<comment type="catalytic activity">
    <reaction evidence="6">
        <text>glucuronate acceptor + UDP-alpha-D-glucuronate = acceptor beta-D-glucuronoside + UDP + H(+)</text>
        <dbReference type="Rhea" id="RHEA:21032"/>
        <dbReference type="ChEBI" id="CHEBI:15378"/>
        <dbReference type="ChEBI" id="CHEBI:58052"/>
        <dbReference type="ChEBI" id="CHEBI:58223"/>
        <dbReference type="ChEBI" id="CHEBI:132367"/>
        <dbReference type="ChEBI" id="CHEBI:132368"/>
        <dbReference type="EC" id="2.4.1.17"/>
    </reaction>
</comment>
<dbReference type="PANTHER" id="PTHR48043">
    <property type="entry name" value="EG:EG0003.4 PROTEIN-RELATED"/>
    <property type="match status" value="1"/>
</dbReference>
<feature type="non-terminal residue" evidence="7">
    <location>
        <position position="1"/>
    </location>
</feature>
<keyword evidence="4" id="KW-0808">Transferase</keyword>
<keyword evidence="5" id="KW-0732">Signal</keyword>
<dbReference type="InterPro" id="IPR050271">
    <property type="entry name" value="UDP-glycosyltransferase"/>
</dbReference>
<sequence length="106" mass="12065">DSRVVAFISHMGLNSYVESSIAGVPLITIPLMVDQFHNARQAERLGTGVGLDKTDLSEERIVEALKKVLMDKRYKERAETLKWKLRDNPEKSEKTLIESIEFAAKY</sequence>
<dbReference type="PANTHER" id="PTHR48043:SF154">
    <property type="entry name" value="GLUCURONOSYLTRANSFERASE"/>
    <property type="match status" value="1"/>
</dbReference>
<dbReference type="EC" id="2.4.1.17" evidence="2"/>
<evidence type="ECO:0000313" key="7">
    <source>
        <dbReference type="EMBL" id="GMS97436.1"/>
    </source>
</evidence>
<dbReference type="SUPFAM" id="SSF53756">
    <property type="entry name" value="UDP-Glycosyltransferase/glycogen phosphorylase"/>
    <property type="match status" value="1"/>
</dbReference>
<name>A0AAV5TT26_9BILA</name>
<keyword evidence="3" id="KW-0328">Glycosyltransferase</keyword>
<organism evidence="7 8">
    <name type="scientific">Pristionchus entomophagus</name>
    <dbReference type="NCBI Taxonomy" id="358040"/>
    <lineage>
        <taxon>Eukaryota</taxon>
        <taxon>Metazoa</taxon>
        <taxon>Ecdysozoa</taxon>
        <taxon>Nematoda</taxon>
        <taxon>Chromadorea</taxon>
        <taxon>Rhabditida</taxon>
        <taxon>Rhabditina</taxon>
        <taxon>Diplogasteromorpha</taxon>
        <taxon>Diplogasteroidea</taxon>
        <taxon>Neodiplogasteridae</taxon>
        <taxon>Pristionchus</taxon>
    </lineage>
</organism>
<comment type="caution">
    <text evidence="7">The sequence shown here is derived from an EMBL/GenBank/DDBJ whole genome shotgun (WGS) entry which is preliminary data.</text>
</comment>
<evidence type="ECO:0000313" key="8">
    <source>
        <dbReference type="Proteomes" id="UP001432027"/>
    </source>
</evidence>
<evidence type="ECO:0000256" key="6">
    <source>
        <dbReference type="ARBA" id="ARBA00047475"/>
    </source>
</evidence>
<protein>
    <recommendedName>
        <fullName evidence="2">glucuronosyltransferase</fullName>
        <ecNumber evidence="2">2.4.1.17</ecNumber>
    </recommendedName>
</protein>
<comment type="similarity">
    <text evidence="1">Belongs to the UDP-glycosyltransferase family.</text>
</comment>
<evidence type="ECO:0000256" key="2">
    <source>
        <dbReference type="ARBA" id="ARBA00012544"/>
    </source>
</evidence>
<feature type="non-terminal residue" evidence="7">
    <location>
        <position position="106"/>
    </location>
</feature>
<dbReference type="Pfam" id="PF00201">
    <property type="entry name" value="UDPGT"/>
    <property type="match status" value="1"/>
</dbReference>
<gene>
    <name evidence="7" type="ORF">PENTCL1PPCAC_19611</name>
</gene>
<dbReference type="GO" id="GO:0015020">
    <property type="term" value="F:glucuronosyltransferase activity"/>
    <property type="evidence" value="ECO:0007669"/>
    <property type="project" value="UniProtKB-EC"/>
</dbReference>
<dbReference type="InterPro" id="IPR002213">
    <property type="entry name" value="UDP_glucos_trans"/>
</dbReference>
<evidence type="ECO:0000256" key="3">
    <source>
        <dbReference type="ARBA" id="ARBA00022676"/>
    </source>
</evidence>
<dbReference type="AlphaFoldDB" id="A0AAV5TT26"/>
<keyword evidence="8" id="KW-1185">Reference proteome</keyword>
<dbReference type="Proteomes" id="UP001432027">
    <property type="component" value="Unassembled WGS sequence"/>
</dbReference>
<evidence type="ECO:0000256" key="4">
    <source>
        <dbReference type="ARBA" id="ARBA00022679"/>
    </source>
</evidence>
<accession>A0AAV5TT26</accession>
<evidence type="ECO:0000256" key="5">
    <source>
        <dbReference type="ARBA" id="ARBA00022729"/>
    </source>
</evidence>